<name>A0A9R0S1K3_TRITD</name>
<keyword evidence="2" id="KW-1185">Reference proteome</keyword>
<accession>A0A9R0S1K3</accession>
<organism evidence="1 2">
    <name type="scientific">Triticum turgidum subsp. durum</name>
    <name type="common">Durum wheat</name>
    <name type="synonym">Triticum durum</name>
    <dbReference type="NCBI Taxonomy" id="4567"/>
    <lineage>
        <taxon>Eukaryota</taxon>
        <taxon>Viridiplantae</taxon>
        <taxon>Streptophyta</taxon>
        <taxon>Embryophyta</taxon>
        <taxon>Tracheophyta</taxon>
        <taxon>Spermatophyta</taxon>
        <taxon>Magnoliopsida</taxon>
        <taxon>Liliopsida</taxon>
        <taxon>Poales</taxon>
        <taxon>Poaceae</taxon>
        <taxon>BOP clade</taxon>
        <taxon>Pooideae</taxon>
        <taxon>Triticodae</taxon>
        <taxon>Triticeae</taxon>
        <taxon>Triticinae</taxon>
        <taxon>Triticum</taxon>
    </lineage>
</organism>
<dbReference type="OMA" id="MPITVEA"/>
<dbReference type="Proteomes" id="UP000324705">
    <property type="component" value="Chromosome 3A"/>
</dbReference>
<reference evidence="1 2" key="1">
    <citation type="submission" date="2017-09" db="EMBL/GenBank/DDBJ databases">
        <authorList>
            <consortium name="International Durum Wheat Genome Sequencing Consortium (IDWGSC)"/>
            <person name="Milanesi L."/>
        </authorList>
    </citation>
    <scope>NUCLEOTIDE SEQUENCE [LARGE SCALE GENOMIC DNA]</scope>
    <source>
        <strain evidence="2">cv. Svevo</strain>
    </source>
</reference>
<gene>
    <name evidence="1" type="ORF">TRITD_3Av1G285490</name>
</gene>
<evidence type="ECO:0000313" key="1">
    <source>
        <dbReference type="EMBL" id="VAH70332.1"/>
    </source>
</evidence>
<dbReference type="Gramene" id="TRITD3Av1G285490.1">
    <property type="protein sequence ID" value="TRITD3Av1G285490.1"/>
    <property type="gene ID" value="TRITD3Av1G285490"/>
</dbReference>
<dbReference type="EMBL" id="LT934115">
    <property type="protein sequence ID" value="VAH70332.1"/>
    <property type="molecule type" value="Genomic_DNA"/>
</dbReference>
<dbReference type="AlphaFoldDB" id="A0A9R0S1K3"/>
<proteinExistence type="predicted"/>
<evidence type="ECO:0000313" key="2">
    <source>
        <dbReference type="Proteomes" id="UP000324705"/>
    </source>
</evidence>
<sequence>MKDDSEWNAIDATLIRLFFLTVSKSLFHTVMSDDVPTRRHAKRKDKPKTASSALEATAAGMLSATSTIPSSTSCATGTAPPGLQYSMFGSGFANSFDPATLSPNFHARLLFADSDAYGADGCAQQHYHQAHVNGMEQWAAAQMDSFPFMHARDHQMSGPPTDAMPITVEAMQGMWAELELKLP</sequence>
<protein>
    <submittedName>
        <fullName evidence="1">Uncharacterized protein</fullName>
    </submittedName>
</protein>